<accession>A0A6N2CFF7</accession>
<dbReference type="AlphaFoldDB" id="A0A6N2CFF7"/>
<comment type="caution">
    <text evidence="2">The sequence shown here is derived from an EMBL/GenBank/DDBJ whole genome shotgun (WGS) entry which is preliminary data.</text>
</comment>
<dbReference type="PANTHER" id="PTHR15503">
    <property type="entry name" value="LDOC1 RELATED"/>
    <property type="match status" value="1"/>
</dbReference>
<dbReference type="InterPro" id="IPR032567">
    <property type="entry name" value="RTL1-rel"/>
</dbReference>
<proteinExistence type="predicted"/>
<evidence type="ECO:0000256" key="1">
    <source>
        <dbReference type="SAM" id="MobiDB-lite"/>
    </source>
</evidence>
<feature type="region of interest" description="Disordered" evidence="1">
    <location>
        <begin position="100"/>
        <end position="135"/>
    </location>
</feature>
<dbReference type="PANTHER" id="PTHR15503:SF45">
    <property type="entry name" value="RNA-DIRECTED DNA POLYMERASE HOMOLOG"/>
    <property type="match status" value="1"/>
</dbReference>
<gene>
    <name evidence="2" type="ORF">EJD97_003914</name>
</gene>
<feature type="compositionally biased region" description="Polar residues" evidence="1">
    <location>
        <begin position="111"/>
        <end position="127"/>
    </location>
</feature>
<evidence type="ECO:0000313" key="2">
    <source>
        <dbReference type="EMBL" id="TMX04918.1"/>
    </source>
</evidence>
<organism evidence="2">
    <name type="scientific">Solanum chilense</name>
    <name type="common">Tomato</name>
    <name type="synonym">Lycopersicon chilense</name>
    <dbReference type="NCBI Taxonomy" id="4083"/>
    <lineage>
        <taxon>Eukaryota</taxon>
        <taxon>Viridiplantae</taxon>
        <taxon>Streptophyta</taxon>
        <taxon>Embryophyta</taxon>
        <taxon>Tracheophyta</taxon>
        <taxon>Spermatophyta</taxon>
        <taxon>Magnoliopsida</taxon>
        <taxon>eudicotyledons</taxon>
        <taxon>Gunneridae</taxon>
        <taxon>Pentapetalae</taxon>
        <taxon>asterids</taxon>
        <taxon>lamiids</taxon>
        <taxon>Solanales</taxon>
        <taxon>Solanaceae</taxon>
        <taxon>Solanoideae</taxon>
        <taxon>Solaneae</taxon>
        <taxon>Solanum</taxon>
        <taxon>Solanum subgen. Lycopersicon</taxon>
    </lineage>
</organism>
<protein>
    <recommendedName>
        <fullName evidence="3">Retrotransposon gag domain-containing protein</fullName>
    </recommendedName>
</protein>
<name>A0A6N2CFF7_SOLCI</name>
<evidence type="ECO:0008006" key="3">
    <source>
        <dbReference type="Google" id="ProtNLM"/>
    </source>
</evidence>
<dbReference type="EMBL" id="RXGB01000154">
    <property type="protein sequence ID" value="TMX04918.1"/>
    <property type="molecule type" value="Genomic_DNA"/>
</dbReference>
<sequence length="242" mass="27300">MTSQANAEASQVQAMMTQVNREVGPLRVGGLSTQRCRLKFVHTQWVDKSVLRGGSVTGEIFKRAFFDRLFPRKLREAKVEKFINLRQGDKPRFKKRFSNKVPSMFPKSHDNSLSNPKSQKGRSISSLNKKANCGKCGKKHMGERPVWMDNYFGCGKSGYKVRDCPNVKGQGKGSGKYQVSGSNMDVPRKNPFYSLRSRVEQESFPDVMPPGELKELKAQHKDLVDKGFIRPSISPWGAPVFL</sequence>
<dbReference type="Gene3D" id="3.10.10.10">
    <property type="entry name" value="HIV Type 1 Reverse Transcriptase, subunit A, domain 1"/>
    <property type="match status" value="1"/>
</dbReference>
<reference evidence="2" key="1">
    <citation type="submission" date="2019-05" db="EMBL/GenBank/DDBJ databases">
        <title>The de novo reference genome and transcriptome assemblies of the wild tomato species Solanum chilense.</title>
        <authorList>
            <person name="Stam R."/>
            <person name="Nosenko T."/>
            <person name="Hoerger A.C."/>
            <person name="Stephan W."/>
            <person name="Seidel M.A."/>
            <person name="Kuhn J.M.M."/>
            <person name="Haberer G."/>
            <person name="Tellier A."/>
        </authorList>
    </citation>
    <scope>NUCLEOTIDE SEQUENCE</scope>
    <source>
        <tissue evidence="2">Mature leaves</tissue>
    </source>
</reference>